<evidence type="ECO:0000259" key="6">
    <source>
        <dbReference type="Pfam" id="PF22691"/>
    </source>
</evidence>
<dbReference type="Pfam" id="PF22691">
    <property type="entry name" value="Thiolase_C_1"/>
    <property type="match status" value="1"/>
</dbReference>
<dbReference type="GO" id="GO:0006869">
    <property type="term" value="P:lipid transport"/>
    <property type="evidence" value="ECO:0007669"/>
    <property type="project" value="UniProtKB-KW"/>
</dbReference>
<keyword evidence="3" id="KW-0445">Lipid transport</keyword>
<evidence type="ECO:0000256" key="3">
    <source>
        <dbReference type="ARBA" id="ARBA00023055"/>
    </source>
</evidence>
<evidence type="ECO:0000256" key="4">
    <source>
        <dbReference type="ARBA" id="ARBA00023121"/>
    </source>
</evidence>
<evidence type="ECO:0000256" key="2">
    <source>
        <dbReference type="ARBA" id="ARBA00022448"/>
    </source>
</evidence>
<organism evidence="7">
    <name type="scientific">marine metagenome</name>
    <dbReference type="NCBI Taxonomy" id="408172"/>
    <lineage>
        <taxon>unclassified sequences</taxon>
        <taxon>metagenomes</taxon>
        <taxon>ecological metagenomes</taxon>
    </lineage>
</organism>
<dbReference type="PANTHER" id="PTHR42870">
    <property type="entry name" value="ACETYL-COA C-ACETYLTRANSFERASE"/>
    <property type="match status" value="1"/>
</dbReference>
<feature type="non-terminal residue" evidence="7">
    <location>
        <position position="261"/>
    </location>
</feature>
<feature type="non-terminal residue" evidence="7">
    <location>
        <position position="1"/>
    </location>
</feature>
<accession>A0A382YTR9</accession>
<dbReference type="EC" id="2.3.1.176" evidence="1"/>
<evidence type="ECO:0000256" key="5">
    <source>
        <dbReference type="ARBA" id="ARBA00032316"/>
    </source>
</evidence>
<dbReference type="EMBL" id="UINC01178491">
    <property type="protein sequence ID" value="SVD86677.1"/>
    <property type="molecule type" value="Genomic_DNA"/>
</dbReference>
<sequence>ISSGRYGTILAFGIETMTASFSGAIPPIPSEPEGAQGFAMPALYGMSATRYQHEFGLTDEQLAAVSVKNHSHGRHNTRAQHQEIPTIDEVLESPIISSPLTLMQCCSIADAAAAAVLRPPGTAGGVRVRSSSLKSGGLWDQRSELVWGWQIVADTSRDAYEQAGVSAEDIDVFEVHDAFTIGEIITTEALGLAELGAGGRLVESGHTTMGGNQPVNPSGGLLSRGHPLGATGLAQIAEIVWQLRGDAGRRQVPGARLGVVE</sequence>
<dbReference type="PROSITE" id="PS00737">
    <property type="entry name" value="THIOLASE_2"/>
    <property type="match status" value="1"/>
</dbReference>
<dbReference type="SUPFAM" id="SSF53901">
    <property type="entry name" value="Thiolase-like"/>
    <property type="match status" value="2"/>
</dbReference>
<dbReference type="GO" id="GO:0016747">
    <property type="term" value="F:acyltransferase activity, transferring groups other than amino-acyl groups"/>
    <property type="evidence" value="ECO:0007669"/>
    <property type="project" value="InterPro"/>
</dbReference>
<dbReference type="AlphaFoldDB" id="A0A382YTR9"/>
<dbReference type="InterPro" id="IPR016039">
    <property type="entry name" value="Thiolase-like"/>
</dbReference>
<keyword evidence="4" id="KW-0446">Lipid-binding</keyword>
<dbReference type="PANTHER" id="PTHR42870:SF1">
    <property type="entry name" value="NON-SPECIFIC LIPID-TRANSFER PROTEIN-LIKE 2"/>
    <property type="match status" value="1"/>
</dbReference>
<protein>
    <recommendedName>
        <fullName evidence="1">propanoyl-CoA C-acyltransferase</fullName>
        <ecNumber evidence="1">2.3.1.176</ecNumber>
    </recommendedName>
    <alternativeName>
        <fullName evidence="5">Propanoyl-CoA C-acyltransferase</fullName>
    </alternativeName>
</protein>
<dbReference type="InterPro" id="IPR020613">
    <property type="entry name" value="Thiolase_CS"/>
</dbReference>
<evidence type="ECO:0000313" key="7">
    <source>
        <dbReference type="EMBL" id="SVD86677.1"/>
    </source>
</evidence>
<proteinExistence type="predicted"/>
<evidence type="ECO:0000256" key="1">
    <source>
        <dbReference type="ARBA" id="ARBA00012352"/>
    </source>
</evidence>
<dbReference type="InterPro" id="IPR055140">
    <property type="entry name" value="Thiolase_C_2"/>
</dbReference>
<dbReference type="CDD" id="cd00829">
    <property type="entry name" value="SCP-x_thiolase"/>
    <property type="match status" value="1"/>
</dbReference>
<keyword evidence="2" id="KW-0813">Transport</keyword>
<reference evidence="7" key="1">
    <citation type="submission" date="2018-05" db="EMBL/GenBank/DDBJ databases">
        <authorList>
            <person name="Lanie J.A."/>
            <person name="Ng W.-L."/>
            <person name="Kazmierczak K.M."/>
            <person name="Andrzejewski T.M."/>
            <person name="Davidsen T.M."/>
            <person name="Wayne K.J."/>
            <person name="Tettelin H."/>
            <person name="Glass J.I."/>
            <person name="Rusch D."/>
            <person name="Podicherti R."/>
            <person name="Tsui H.-C.T."/>
            <person name="Winkler M.E."/>
        </authorList>
    </citation>
    <scope>NUCLEOTIDE SEQUENCE</scope>
</reference>
<dbReference type="Gene3D" id="3.40.47.10">
    <property type="match status" value="1"/>
</dbReference>
<dbReference type="GO" id="GO:0008289">
    <property type="term" value="F:lipid binding"/>
    <property type="evidence" value="ECO:0007669"/>
    <property type="project" value="UniProtKB-KW"/>
</dbReference>
<name>A0A382YTR9_9ZZZZ</name>
<gene>
    <name evidence="7" type="ORF">METZ01_LOCUS439531</name>
</gene>
<feature type="domain" description="Thiolase C-terminal" evidence="6">
    <location>
        <begin position="149"/>
        <end position="260"/>
    </location>
</feature>